<dbReference type="Proteomes" id="UP001432209">
    <property type="component" value="Chromosome"/>
</dbReference>
<evidence type="ECO:0000259" key="3">
    <source>
        <dbReference type="Pfam" id="PF13191"/>
    </source>
</evidence>
<dbReference type="InterPro" id="IPR011600">
    <property type="entry name" value="Pept_C14_caspase"/>
</dbReference>
<dbReference type="Pfam" id="PF13176">
    <property type="entry name" value="TPR_7"/>
    <property type="match status" value="1"/>
</dbReference>
<dbReference type="PROSITE" id="PS50005">
    <property type="entry name" value="TPR"/>
    <property type="match status" value="3"/>
</dbReference>
<evidence type="ECO:0000256" key="1">
    <source>
        <dbReference type="PROSITE-ProRule" id="PRU00339"/>
    </source>
</evidence>
<dbReference type="PANTHER" id="PTHR10098">
    <property type="entry name" value="RAPSYN-RELATED"/>
    <property type="match status" value="1"/>
</dbReference>
<keyword evidence="1" id="KW-0802">TPR repeat</keyword>
<proteinExistence type="predicted"/>
<keyword evidence="5" id="KW-1185">Reference proteome</keyword>
<feature type="repeat" description="TPR" evidence="1">
    <location>
        <begin position="1039"/>
        <end position="1072"/>
    </location>
</feature>
<dbReference type="PANTHER" id="PTHR10098:SF108">
    <property type="entry name" value="TETRATRICOPEPTIDE REPEAT PROTEIN 28"/>
    <property type="match status" value="1"/>
</dbReference>
<dbReference type="Gene3D" id="1.25.40.10">
    <property type="entry name" value="Tetratricopeptide repeat domain"/>
    <property type="match status" value="2"/>
</dbReference>
<dbReference type="Gene3D" id="3.40.50.300">
    <property type="entry name" value="P-loop containing nucleotide triphosphate hydrolases"/>
    <property type="match status" value="1"/>
</dbReference>
<dbReference type="PRINTS" id="PR00364">
    <property type="entry name" value="DISEASERSIST"/>
</dbReference>
<dbReference type="EMBL" id="CP109495">
    <property type="protein sequence ID" value="WUX55126.1"/>
    <property type="molecule type" value="Genomic_DNA"/>
</dbReference>
<dbReference type="SMART" id="SM00028">
    <property type="entry name" value="TPR"/>
    <property type="match status" value="9"/>
</dbReference>
<accession>A0ABZ2AAB7</accession>
<dbReference type="Pfam" id="PF13424">
    <property type="entry name" value="TPR_12"/>
    <property type="match status" value="3"/>
</dbReference>
<feature type="domain" description="Peptidase C14 caspase" evidence="2">
    <location>
        <begin position="10"/>
        <end position="203"/>
    </location>
</feature>
<feature type="repeat" description="TPR" evidence="1">
    <location>
        <begin position="719"/>
        <end position="752"/>
    </location>
</feature>
<dbReference type="Pfam" id="PF13191">
    <property type="entry name" value="AAA_16"/>
    <property type="match status" value="1"/>
</dbReference>
<dbReference type="SUPFAM" id="SSF48452">
    <property type="entry name" value="TPR-like"/>
    <property type="match status" value="2"/>
</dbReference>
<dbReference type="InterPro" id="IPR041664">
    <property type="entry name" value="AAA_16"/>
</dbReference>
<reference evidence="4" key="1">
    <citation type="submission" date="2022-10" db="EMBL/GenBank/DDBJ databases">
        <title>The complete genomes of actinobacterial strains from the NBC collection.</title>
        <authorList>
            <person name="Joergensen T.S."/>
            <person name="Alvarez Arevalo M."/>
            <person name="Sterndorff E.B."/>
            <person name="Faurdal D."/>
            <person name="Vuksanovic O."/>
            <person name="Mourched A.-S."/>
            <person name="Charusanti P."/>
            <person name="Shaw S."/>
            <person name="Blin K."/>
            <person name="Weber T."/>
        </authorList>
    </citation>
    <scope>NUCLEOTIDE SEQUENCE</scope>
    <source>
        <strain evidence="4">NBC_01432</strain>
    </source>
</reference>
<dbReference type="InterPro" id="IPR027417">
    <property type="entry name" value="P-loop_NTPase"/>
</dbReference>
<evidence type="ECO:0000259" key="2">
    <source>
        <dbReference type="Pfam" id="PF00656"/>
    </source>
</evidence>
<dbReference type="InterPro" id="IPR019734">
    <property type="entry name" value="TPR_rpt"/>
</dbReference>
<dbReference type="RefSeq" id="WP_329078787.1">
    <property type="nucleotide sequence ID" value="NZ_CP109495.1"/>
</dbReference>
<sequence length="1091" mass="118009">MRPADPGSSRAVLIGVHTFRHLPPLGPVEANVTQLGQLLTSDDVGGLAPEHCLERLQPTHPGGLLDDLHRAAEEATDLLVVYYAGHGITDPGDERQLYLALPDSEPTGKWYRTLRYADIREAVSRSPAVHKVVVIDCCFSGIALAGGMGAAAEPAKAAPHVIAARAEIDKTCVLTASAETATAYCPPSGPYSAFTGELIALLESGLAGPVPGDEDGLAGEHRPVLDLNAVYRSLHAALGTKGLPLPQVGSRNLGGDIPLARNRAYTGPGRGVPDLASRLNTLTAVRDVFIGREREISRLTAAARQVAEAGDGPGVCVVHGMGGVGKSELLRQVAARVAPLFDAAHFEIDLAGFTPQREPRDPDQVIIEHLQLIGFQPAEIPQDPAGRVEAWRSWLSGRRALLLLDNARDAHQLRPLLPGPKSHSLVLISSRDALGDIDVDVRLGAVGLSRTESITLLHQVGDDARAGAEPGELAEIAARCHGIPVALRPVGVLLRDMPASEVLTSMRRDNPLAHVLDGYEAVHLAFTTSYNALPDTLRTLLWHCAWNPAEHFGRDSIAAMAGGPGVGIGLTQLLQRNLLLADGDRLSFHDLFRRHASAVAQPRAVAVRREARERLYGYLADRLHAASVGVYGVDVYGDESVDGPEFTDPGAARAWLDHRTGELRAAVPAALDEEWEGAGLLALRLARWLLLSGLAEQARTVSTALLGASEATGDRLRQIDALVGVAHTYRVRYDYGRARDFFRKALDLTEATGDRARRAAVLTGIADVHHMRHDHDRARDLYHEALTLAETIDDRYRRAEALTGIADTHRMQDDYDRAGGLFREALDLAEAIGDRARQVVALTGIAHSHFMRDDYDGSRSFFRKALGLAEALGDRPHQGSSLTGIAHTFRMEGDDERARGFFREALGLAGALGDRLRQTVALIGIAHTYRVRGDDERSCDFFRAALDLAEAIDNRYQQAEALTGIAHSHRVRGEYGQAGDLYRRALDLADDIGDRYRRAEALTGIAHTFRMEGDGERARGFFREALTLAEAIGDRTQLLDVLTGIGLVCQRTGDADQARAYYQRALSLSQAGGAALTAADIRDRLRHLEDS</sequence>
<dbReference type="InterPro" id="IPR011990">
    <property type="entry name" value="TPR-like_helical_dom_sf"/>
</dbReference>
<evidence type="ECO:0000313" key="4">
    <source>
        <dbReference type="EMBL" id="WUX55126.1"/>
    </source>
</evidence>
<organism evidence="4 5">
    <name type="scientific">Streptomyces niveus</name>
    <name type="common">Streptomyces spheroides</name>
    <dbReference type="NCBI Taxonomy" id="193462"/>
    <lineage>
        <taxon>Bacteria</taxon>
        <taxon>Bacillati</taxon>
        <taxon>Actinomycetota</taxon>
        <taxon>Actinomycetes</taxon>
        <taxon>Kitasatosporales</taxon>
        <taxon>Streptomycetaceae</taxon>
        <taxon>Streptomyces</taxon>
    </lineage>
</organism>
<feature type="repeat" description="TPR" evidence="1">
    <location>
        <begin position="959"/>
        <end position="992"/>
    </location>
</feature>
<feature type="domain" description="Orc1-like AAA ATPase" evidence="3">
    <location>
        <begin position="289"/>
        <end position="339"/>
    </location>
</feature>
<dbReference type="NCBIfam" id="NF047832">
    <property type="entry name" value="caspase_w_EACC1"/>
    <property type="match status" value="1"/>
</dbReference>
<protein>
    <submittedName>
        <fullName evidence="4">Tetratricopeptide repeat protein</fullName>
    </submittedName>
</protein>
<dbReference type="Gene3D" id="3.40.50.1460">
    <property type="match status" value="1"/>
</dbReference>
<gene>
    <name evidence="4" type="ORF">OG442_28360</name>
</gene>
<evidence type="ECO:0000313" key="5">
    <source>
        <dbReference type="Proteomes" id="UP001432209"/>
    </source>
</evidence>
<name>A0ABZ2AAB7_STRNV</name>
<dbReference type="SUPFAM" id="SSF52540">
    <property type="entry name" value="P-loop containing nucleoside triphosphate hydrolases"/>
    <property type="match status" value="1"/>
</dbReference>
<dbReference type="Pfam" id="PF00656">
    <property type="entry name" value="Peptidase_C14"/>
    <property type="match status" value="1"/>
</dbReference>